<name>A0A9C6X588_FRAOC</name>
<keyword evidence="2" id="KW-1185">Reference proteome</keyword>
<dbReference type="RefSeq" id="XP_052129407.1">
    <property type="nucleotide sequence ID" value="XM_052273447.1"/>
</dbReference>
<dbReference type="KEGG" id="foc:127750851"/>
<protein>
    <submittedName>
        <fullName evidence="3">Uncharacterized protein LOC127750851</fullName>
    </submittedName>
</protein>
<evidence type="ECO:0000256" key="1">
    <source>
        <dbReference type="SAM" id="Coils"/>
    </source>
</evidence>
<sequence length="304" mass="34728">MDVNCGVCKQKFDRRSNSQDCNRCYKPVHRAKCAKLYTKPDTPNYKELICTNCKPEEVMLPLEDGSAASTKSDIKLLLDEIKGIKAIVEQRIEPLERRMDDMDDELLELKDISNKAISTANFNSEYSRRNNLEIHGIPFQAGEDVIDLVIKVASEIEVELNPDQIDVAHRLPTKSKAKPPPIICKFVNRWKKEAIMKARINKVITAKNLGFESSDLRVFINENLTPEKRILAMETRRFFNNKGCTVWTSNGNIIVAKKLSKEERSKLSPNDPHAKKYYIESTEEFETVAEQLGLDDTGSKEDNY</sequence>
<feature type="coiled-coil region" evidence="1">
    <location>
        <begin position="85"/>
        <end position="112"/>
    </location>
</feature>
<dbReference type="GeneID" id="127750851"/>
<evidence type="ECO:0000313" key="2">
    <source>
        <dbReference type="Proteomes" id="UP000504606"/>
    </source>
</evidence>
<keyword evidence="1" id="KW-0175">Coiled coil</keyword>
<gene>
    <name evidence="3" type="primary">LOC127750851</name>
</gene>
<dbReference type="Proteomes" id="UP000504606">
    <property type="component" value="Unplaced"/>
</dbReference>
<dbReference type="Gene3D" id="3.30.70.1820">
    <property type="entry name" value="L1 transposable element, RRM domain"/>
    <property type="match status" value="1"/>
</dbReference>
<proteinExistence type="predicted"/>
<dbReference type="InterPro" id="IPR004244">
    <property type="entry name" value="Transposase_22"/>
</dbReference>
<dbReference type="AlphaFoldDB" id="A0A9C6X588"/>
<organism evidence="2 3">
    <name type="scientific">Frankliniella occidentalis</name>
    <name type="common">Western flower thrips</name>
    <name type="synonym">Euthrips occidentalis</name>
    <dbReference type="NCBI Taxonomy" id="133901"/>
    <lineage>
        <taxon>Eukaryota</taxon>
        <taxon>Metazoa</taxon>
        <taxon>Ecdysozoa</taxon>
        <taxon>Arthropoda</taxon>
        <taxon>Hexapoda</taxon>
        <taxon>Insecta</taxon>
        <taxon>Pterygota</taxon>
        <taxon>Neoptera</taxon>
        <taxon>Paraneoptera</taxon>
        <taxon>Thysanoptera</taxon>
        <taxon>Terebrantia</taxon>
        <taxon>Thripoidea</taxon>
        <taxon>Thripidae</taxon>
        <taxon>Frankliniella</taxon>
    </lineage>
</organism>
<dbReference type="CDD" id="cd15489">
    <property type="entry name" value="PHD_SF"/>
    <property type="match status" value="1"/>
</dbReference>
<reference evidence="3" key="1">
    <citation type="submission" date="2025-08" db="UniProtKB">
        <authorList>
            <consortium name="RefSeq"/>
        </authorList>
    </citation>
    <scope>IDENTIFICATION</scope>
    <source>
        <tissue evidence="3">Whole organism</tissue>
    </source>
</reference>
<evidence type="ECO:0000313" key="3">
    <source>
        <dbReference type="RefSeq" id="XP_052129407.1"/>
    </source>
</evidence>
<accession>A0A9C6X588</accession>
<dbReference type="PANTHER" id="PTHR11505">
    <property type="entry name" value="L1 TRANSPOSABLE ELEMENT-RELATED"/>
    <property type="match status" value="1"/>
</dbReference>
<dbReference type="OrthoDB" id="5989141at2759"/>